<keyword evidence="1" id="KW-0325">Glycoprotein</keyword>
<accession>A0A6P7HF00</accession>
<dbReference type="GO" id="GO:0009897">
    <property type="term" value="C:external side of plasma membrane"/>
    <property type="evidence" value="ECO:0007669"/>
    <property type="project" value="TreeGrafter"/>
</dbReference>
<dbReference type="FunFam" id="3.30.500.10:FF:000001">
    <property type="entry name" value="H-2 class I histocompatibility antigen, alpha chain"/>
    <property type="match status" value="1"/>
</dbReference>
<keyword evidence="4" id="KW-0812">Transmembrane</keyword>
<dbReference type="InterPro" id="IPR011161">
    <property type="entry name" value="MHC_I-like_Ag-recog"/>
</dbReference>
<evidence type="ECO:0000313" key="7">
    <source>
        <dbReference type="RefSeq" id="XP_028249137.1"/>
    </source>
</evidence>
<dbReference type="PRINTS" id="PR01638">
    <property type="entry name" value="MHCCLASSI"/>
</dbReference>
<dbReference type="InParanoid" id="A0A6P7HF00"/>
<dbReference type="SUPFAM" id="SSF48726">
    <property type="entry name" value="Immunoglobulin"/>
    <property type="match status" value="1"/>
</dbReference>
<dbReference type="Proteomes" id="UP000515145">
    <property type="component" value="Chromosome 2"/>
</dbReference>
<dbReference type="InterPro" id="IPR011162">
    <property type="entry name" value="MHC_I/II-like_Ag-recog"/>
</dbReference>
<protein>
    <submittedName>
        <fullName evidence="7">Major histocompatibility complex class I-related gene protein-like isoform X1</fullName>
    </submittedName>
</protein>
<dbReference type="SMART" id="SM00407">
    <property type="entry name" value="IGc1"/>
    <property type="match status" value="1"/>
</dbReference>
<dbReference type="GeneID" id="114426142"/>
<dbReference type="GO" id="GO:0006955">
    <property type="term" value="P:immune response"/>
    <property type="evidence" value="ECO:0007669"/>
    <property type="project" value="TreeGrafter"/>
</dbReference>
<evidence type="ECO:0000313" key="6">
    <source>
        <dbReference type="Proteomes" id="UP000515145"/>
    </source>
</evidence>
<dbReference type="Pfam" id="PF07654">
    <property type="entry name" value="C1-set"/>
    <property type="match status" value="1"/>
</dbReference>
<keyword evidence="4" id="KW-1133">Transmembrane helix</keyword>
<feature type="region of interest" description="Disordered" evidence="3">
    <location>
        <begin position="346"/>
        <end position="365"/>
    </location>
</feature>
<evidence type="ECO:0000259" key="5">
    <source>
        <dbReference type="PROSITE" id="PS50835"/>
    </source>
</evidence>
<dbReference type="PANTHER" id="PTHR16675:SF237">
    <property type="entry name" value="MHC CLASS I ANTIGEN TRANSCRIPT VARIANT 1-RELATED"/>
    <property type="match status" value="1"/>
</dbReference>
<dbReference type="Gene3D" id="3.30.500.10">
    <property type="entry name" value="MHC class I-like antigen recognition-like"/>
    <property type="match status" value="1"/>
</dbReference>
<sequence>MVNVGMSSASYHEGTMKIFMLFLFCYVVSSVKHSMKFYLTSSFGVPEFPDFVARAMVNDVEIAYYDSNAKKTTPKHLWMKNYMSDDQWQRSTQNCRGYHQLFKAETKTFMQRLNHTGGIHVLQEMAGCEWDNETGEINGYQQYGYNGEDFISLDLNTLTWVAPKPQAVVTKHEWDRDKPRTDFWRSFIRERCPEKLKKYLMIEQISRPKRDPPSLSLLQKTPSSAVSCHATGFYPDRALMFWSKDGEEIHEGVEHGEILPNHDGTFQMSVDLNVSSVPEEDRRRYHCVFQFVGAVDRIITGLNEAAIKTNREKSAVMTIPIMAAVAVLAAIIGFLVVTHYRRTKTKCPPCPPDNTSELSELNPEA</sequence>
<dbReference type="InterPro" id="IPR003597">
    <property type="entry name" value="Ig_C1-set"/>
</dbReference>
<feature type="transmembrane region" description="Helical" evidence="4">
    <location>
        <begin position="315"/>
        <end position="337"/>
    </location>
</feature>
<keyword evidence="6" id="KW-1185">Reference proteome</keyword>
<evidence type="ECO:0000256" key="1">
    <source>
        <dbReference type="ARBA" id="ARBA00023180"/>
    </source>
</evidence>
<dbReference type="FunFam" id="2.60.40.10:FF:000943">
    <property type="entry name" value="Classical MHC class I molecule, alpha-chain"/>
    <property type="match status" value="1"/>
</dbReference>
<proteinExistence type="inferred from homology"/>
<dbReference type="InterPro" id="IPR037055">
    <property type="entry name" value="MHC_I-like_Ag-recog_sf"/>
</dbReference>
<dbReference type="InterPro" id="IPR001039">
    <property type="entry name" value="MHC_I_a_a1/a2"/>
</dbReference>
<dbReference type="GO" id="GO:0005615">
    <property type="term" value="C:extracellular space"/>
    <property type="evidence" value="ECO:0007669"/>
    <property type="project" value="TreeGrafter"/>
</dbReference>
<name>A0A6P7HF00_9TELE</name>
<evidence type="ECO:0000256" key="2">
    <source>
        <dbReference type="RuleBase" id="RU004439"/>
    </source>
</evidence>
<dbReference type="InterPro" id="IPR036179">
    <property type="entry name" value="Ig-like_dom_sf"/>
</dbReference>
<dbReference type="InterPro" id="IPR013783">
    <property type="entry name" value="Ig-like_fold"/>
</dbReference>
<dbReference type="PROSITE" id="PS50835">
    <property type="entry name" value="IG_LIKE"/>
    <property type="match status" value="1"/>
</dbReference>
<dbReference type="InterPro" id="IPR007110">
    <property type="entry name" value="Ig-like_dom"/>
</dbReference>
<comment type="similarity">
    <text evidence="2">Belongs to the MHC class I family.</text>
</comment>
<feature type="domain" description="Ig-like" evidence="5">
    <location>
        <begin position="213"/>
        <end position="300"/>
    </location>
</feature>
<dbReference type="SUPFAM" id="SSF54452">
    <property type="entry name" value="MHC antigen-recognition domain"/>
    <property type="match status" value="1"/>
</dbReference>
<dbReference type="InterPro" id="IPR050208">
    <property type="entry name" value="MHC_class-I_related"/>
</dbReference>
<dbReference type="Gene3D" id="2.60.40.10">
    <property type="entry name" value="Immunoglobulins"/>
    <property type="match status" value="1"/>
</dbReference>
<keyword evidence="4" id="KW-0472">Membrane</keyword>
<evidence type="ECO:0000256" key="4">
    <source>
        <dbReference type="SAM" id="Phobius"/>
    </source>
</evidence>
<reference evidence="7" key="1">
    <citation type="submission" date="2025-08" db="UniProtKB">
        <authorList>
            <consortium name="RefSeq"/>
        </authorList>
    </citation>
    <scope>IDENTIFICATION</scope>
</reference>
<dbReference type="OrthoDB" id="8936120at2759"/>
<dbReference type="PANTHER" id="PTHR16675">
    <property type="entry name" value="MHC CLASS I-RELATED"/>
    <property type="match status" value="1"/>
</dbReference>
<dbReference type="AlphaFoldDB" id="A0A6P7HF00"/>
<dbReference type="Pfam" id="PF00129">
    <property type="entry name" value="MHC_I"/>
    <property type="match status" value="1"/>
</dbReference>
<gene>
    <name evidence="7" type="primary">LOC114426142</name>
</gene>
<dbReference type="RefSeq" id="XP_028249137.1">
    <property type="nucleotide sequence ID" value="XM_028393336.1"/>
</dbReference>
<organism evidence="6 7">
    <name type="scientific">Parambassis ranga</name>
    <name type="common">Indian glassy fish</name>
    <dbReference type="NCBI Taxonomy" id="210632"/>
    <lineage>
        <taxon>Eukaryota</taxon>
        <taxon>Metazoa</taxon>
        <taxon>Chordata</taxon>
        <taxon>Craniata</taxon>
        <taxon>Vertebrata</taxon>
        <taxon>Euteleostomi</taxon>
        <taxon>Actinopterygii</taxon>
        <taxon>Neopterygii</taxon>
        <taxon>Teleostei</taxon>
        <taxon>Neoteleostei</taxon>
        <taxon>Acanthomorphata</taxon>
        <taxon>Ovalentaria</taxon>
        <taxon>Ambassidae</taxon>
        <taxon>Parambassis</taxon>
    </lineage>
</organism>
<evidence type="ECO:0000256" key="3">
    <source>
        <dbReference type="SAM" id="MobiDB-lite"/>
    </source>
</evidence>